<keyword evidence="5 6" id="KW-0472">Membrane</keyword>
<sequence>MAGAISEKDTDFADEPVPAEARTAWPPLFFATIGMATALIYMQLTSIIALTYGSKIALLAIAYSTLISGVMAWVIASIAVRTGCGTNLLARHILGYRGGSVFSIGLGVNALLFFVLEANIMATSISHVYSGLEKWIVQLVMIGLILPIIWFGMRVLARFQMITFIFYAILLSFALYISLHNPSEGRDWLAYMPAKETDTGTALLSSFGIMNGLVFVTALISADYARFVRKEERFLGTLWVGVGFQLFCFLFAGLLGLWFSVRYSEDNPGSYFVVMLGGMGAVFAIATQMRINVANIYISTMAFVNAIVQITDRHVSRHVMLVVVSLISGILMLLNVAHYIEGVLQLLGIFMICFTVLLVLDSTMRHGNLGETEMAEITSAGIANWHWLALLSLVTANAIGISAMLGWLGAAMQPWASFAAGGAQIILYLVGKAAGSARTARKWDWDRPIAD</sequence>
<dbReference type="PANTHER" id="PTHR30569">
    <property type="entry name" value="CYTOSINE TRANSPORTER CODB"/>
    <property type="match status" value="1"/>
</dbReference>
<evidence type="ECO:0000256" key="2">
    <source>
        <dbReference type="ARBA" id="ARBA00008974"/>
    </source>
</evidence>
<feature type="transmembrane region" description="Helical" evidence="6">
    <location>
        <begin position="199"/>
        <end position="222"/>
    </location>
</feature>
<dbReference type="EMBL" id="BMZD01000005">
    <property type="protein sequence ID" value="GHA02232.1"/>
    <property type="molecule type" value="Genomic_DNA"/>
</dbReference>
<reference evidence="7" key="1">
    <citation type="journal article" date="2014" name="Int. J. Syst. Evol. Microbiol.">
        <title>Complete genome sequence of Corynebacterium casei LMG S-19264T (=DSM 44701T), isolated from a smear-ripened cheese.</title>
        <authorList>
            <consortium name="US DOE Joint Genome Institute (JGI-PGF)"/>
            <person name="Walter F."/>
            <person name="Albersmeier A."/>
            <person name="Kalinowski J."/>
            <person name="Ruckert C."/>
        </authorList>
    </citation>
    <scope>NUCLEOTIDE SEQUENCE</scope>
    <source>
        <strain evidence="7">KCTC 32422</strain>
    </source>
</reference>
<organism evidence="7 8">
    <name type="scientific">Novosphingobium arvoryzae</name>
    <dbReference type="NCBI Taxonomy" id="1256514"/>
    <lineage>
        <taxon>Bacteria</taxon>
        <taxon>Pseudomonadati</taxon>
        <taxon>Pseudomonadota</taxon>
        <taxon>Alphaproteobacteria</taxon>
        <taxon>Sphingomonadales</taxon>
        <taxon>Sphingomonadaceae</taxon>
        <taxon>Novosphingobium</taxon>
    </lineage>
</organism>
<dbReference type="Gene3D" id="1.10.4160.10">
    <property type="entry name" value="Hydantoin permease"/>
    <property type="match status" value="1"/>
</dbReference>
<name>A0A918VJG3_9SPHN</name>
<feature type="transmembrane region" description="Helical" evidence="6">
    <location>
        <begin position="319"/>
        <end position="340"/>
    </location>
</feature>
<dbReference type="Proteomes" id="UP000634139">
    <property type="component" value="Unassembled WGS sequence"/>
</dbReference>
<feature type="transmembrane region" description="Helical" evidence="6">
    <location>
        <begin position="346"/>
        <end position="364"/>
    </location>
</feature>
<feature type="transmembrane region" description="Helical" evidence="6">
    <location>
        <begin position="135"/>
        <end position="152"/>
    </location>
</feature>
<dbReference type="InterPro" id="IPR030191">
    <property type="entry name" value="CodB"/>
</dbReference>
<keyword evidence="4 6" id="KW-1133">Transmembrane helix</keyword>
<gene>
    <name evidence="7" type="ORF">GCM10011617_23910</name>
</gene>
<comment type="caution">
    <text evidence="7">The sequence shown here is derived from an EMBL/GenBank/DDBJ whole genome shotgun (WGS) entry which is preliminary data.</text>
</comment>
<keyword evidence="3 6" id="KW-0812">Transmembrane</keyword>
<evidence type="ECO:0000256" key="5">
    <source>
        <dbReference type="ARBA" id="ARBA00023136"/>
    </source>
</evidence>
<dbReference type="Pfam" id="PF02133">
    <property type="entry name" value="Transp_cyt_pur"/>
    <property type="match status" value="1"/>
</dbReference>
<evidence type="ECO:0000256" key="1">
    <source>
        <dbReference type="ARBA" id="ARBA00004141"/>
    </source>
</evidence>
<evidence type="ECO:0000313" key="7">
    <source>
        <dbReference type="EMBL" id="GHA02232.1"/>
    </source>
</evidence>
<comment type="subcellular location">
    <subcellularLocation>
        <location evidence="1">Membrane</location>
        <topology evidence="1">Multi-pass membrane protein</topology>
    </subcellularLocation>
</comment>
<dbReference type="PANTHER" id="PTHR30569:SF0">
    <property type="entry name" value="CYTOSINE PERMEASE"/>
    <property type="match status" value="1"/>
</dbReference>
<feature type="transmembrane region" description="Helical" evidence="6">
    <location>
        <begin position="385"/>
        <end position="408"/>
    </location>
</feature>
<evidence type="ECO:0000256" key="4">
    <source>
        <dbReference type="ARBA" id="ARBA00022989"/>
    </source>
</evidence>
<feature type="transmembrane region" description="Helical" evidence="6">
    <location>
        <begin position="56"/>
        <end position="80"/>
    </location>
</feature>
<feature type="transmembrane region" description="Helical" evidence="6">
    <location>
        <begin position="28"/>
        <end position="50"/>
    </location>
</feature>
<feature type="transmembrane region" description="Helical" evidence="6">
    <location>
        <begin position="159"/>
        <end position="179"/>
    </location>
</feature>
<dbReference type="GO" id="GO:0005886">
    <property type="term" value="C:plasma membrane"/>
    <property type="evidence" value="ECO:0007669"/>
    <property type="project" value="TreeGrafter"/>
</dbReference>
<feature type="transmembrane region" description="Helical" evidence="6">
    <location>
        <begin position="414"/>
        <end position="431"/>
    </location>
</feature>
<dbReference type="InterPro" id="IPR001248">
    <property type="entry name" value="Pur-cyt_permease"/>
</dbReference>
<reference evidence="7" key="2">
    <citation type="submission" date="2020-09" db="EMBL/GenBank/DDBJ databases">
        <authorList>
            <person name="Sun Q."/>
            <person name="Kim S."/>
        </authorList>
    </citation>
    <scope>NUCLEOTIDE SEQUENCE</scope>
    <source>
        <strain evidence="7">KCTC 32422</strain>
    </source>
</reference>
<dbReference type="GO" id="GO:0015209">
    <property type="term" value="F:cytosine transmembrane transporter activity"/>
    <property type="evidence" value="ECO:0007669"/>
    <property type="project" value="InterPro"/>
</dbReference>
<evidence type="ECO:0000313" key="8">
    <source>
        <dbReference type="Proteomes" id="UP000634139"/>
    </source>
</evidence>
<feature type="transmembrane region" description="Helical" evidence="6">
    <location>
        <begin position="234"/>
        <end position="259"/>
    </location>
</feature>
<dbReference type="AlphaFoldDB" id="A0A918VJG3"/>
<evidence type="ECO:0000256" key="3">
    <source>
        <dbReference type="ARBA" id="ARBA00022692"/>
    </source>
</evidence>
<evidence type="ECO:0000256" key="6">
    <source>
        <dbReference type="SAM" id="Phobius"/>
    </source>
</evidence>
<accession>A0A918VJG3</accession>
<keyword evidence="8" id="KW-1185">Reference proteome</keyword>
<comment type="similarity">
    <text evidence="2">Belongs to the purine-cytosine permease (2.A.39) family.</text>
</comment>
<dbReference type="RefSeq" id="WP_189541835.1">
    <property type="nucleotide sequence ID" value="NZ_BMZD01000005.1"/>
</dbReference>
<feature type="transmembrane region" description="Helical" evidence="6">
    <location>
        <begin position="101"/>
        <end position="129"/>
    </location>
</feature>
<feature type="transmembrane region" description="Helical" evidence="6">
    <location>
        <begin position="271"/>
        <end position="298"/>
    </location>
</feature>
<proteinExistence type="inferred from homology"/>
<protein>
    <submittedName>
        <fullName evidence="7">Allantoin permease</fullName>
    </submittedName>
</protein>